<name>A0ABU4XD16_9HYPH</name>
<evidence type="ECO:0000256" key="1">
    <source>
        <dbReference type="SAM" id="Phobius"/>
    </source>
</evidence>
<organism evidence="2 3">
    <name type="scientific">Mesorhizobium dulcispinae</name>
    <dbReference type="NCBI Taxonomy" id="3072316"/>
    <lineage>
        <taxon>Bacteria</taxon>
        <taxon>Pseudomonadati</taxon>
        <taxon>Pseudomonadota</taxon>
        <taxon>Alphaproteobacteria</taxon>
        <taxon>Hyphomicrobiales</taxon>
        <taxon>Phyllobacteriaceae</taxon>
        <taxon>Mesorhizobium</taxon>
    </lineage>
</organism>
<evidence type="ECO:0000313" key="3">
    <source>
        <dbReference type="Proteomes" id="UP001271780"/>
    </source>
</evidence>
<keyword evidence="1" id="KW-0472">Membrane</keyword>
<evidence type="ECO:0008006" key="4">
    <source>
        <dbReference type="Google" id="ProtNLM"/>
    </source>
</evidence>
<dbReference type="RefSeq" id="WP_320315528.1">
    <property type="nucleotide sequence ID" value="NZ_JAVIIX010000002.1"/>
</dbReference>
<feature type="transmembrane region" description="Helical" evidence="1">
    <location>
        <begin position="43"/>
        <end position="63"/>
    </location>
</feature>
<accession>A0ABU4XD16</accession>
<gene>
    <name evidence="2" type="ORF">RFM27_11395</name>
</gene>
<protein>
    <recommendedName>
        <fullName evidence="4">Transmembrane protein</fullName>
    </recommendedName>
</protein>
<sequence>MDWSKWIRQLHRWLSIIFTVTVIANFVAMALGEPPAWVVYSPLPPLFLLLFSGLYMFVLPYVVRWRGEPARERIGSA</sequence>
<dbReference type="Proteomes" id="UP001271780">
    <property type="component" value="Unassembled WGS sequence"/>
</dbReference>
<evidence type="ECO:0000313" key="2">
    <source>
        <dbReference type="EMBL" id="MDX8472680.1"/>
    </source>
</evidence>
<dbReference type="EMBL" id="JAVIIZ010000005">
    <property type="protein sequence ID" value="MDX8472680.1"/>
    <property type="molecule type" value="Genomic_DNA"/>
</dbReference>
<feature type="transmembrane region" description="Helical" evidence="1">
    <location>
        <begin position="12"/>
        <end position="31"/>
    </location>
</feature>
<comment type="caution">
    <text evidence="2">The sequence shown here is derived from an EMBL/GenBank/DDBJ whole genome shotgun (WGS) entry which is preliminary data.</text>
</comment>
<keyword evidence="1" id="KW-1133">Transmembrane helix</keyword>
<reference evidence="2 3" key="1">
    <citation type="submission" date="2023-08" db="EMBL/GenBank/DDBJ databases">
        <title>Implementing the SeqCode for naming new Mesorhizobium species isolated from Vachellia karroo root nodules.</title>
        <authorList>
            <person name="Van Lill M."/>
        </authorList>
    </citation>
    <scope>NUCLEOTIDE SEQUENCE [LARGE SCALE GENOMIC DNA]</scope>
    <source>
        <strain evidence="2 3">VK23A</strain>
    </source>
</reference>
<proteinExistence type="predicted"/>
<keyword evidence="1" id="KW-0812">Transmembrane</keyword>
<keyword evidence="3" id="KW-1185">Reference proteome</keyword>